<dbReference type="InterPro" id="IPR012340">
    <property type="entry name" value="NA-bd_OB-fold"/>
</dbReference>
<gene>
    <name evidence="1" type="ORF">Lalb_Chr24g0402891</name>
</gene>
<keyword evidence="2" id="KW-1185">Reference proteome</keyword>
<name>A0A6A4NGA0_LUPAL</name>
<protein>
    <submittedName>
        <fullName evidence="1">Putative nucleic acid-binding protein</fullName>
    </submittedName>
</protein>
<dbReference type="SUPFAM" id="SSF50249">
    <property type="entry name" value="Nucleic acid-binding proteins"/>
    <property type="match status" value="1"/>
</dbReference>
<dbReference type="EMBL" id="WOCE01000024">
    <property type="protein sequence ID" value="KAE9586524.1"/>
    <property type="molecule type" value="Genomic_DNA"/>
</dbReference>
<comment type="caution">
    <text evidence="1">The sequence shown here is derived from an EMBL/GenBank/DDBJ whole genome shotgun (WGS) entry which is preliminary data.</text>
</comment>
<dbReference type="AlphaFoldDB" id="A0A6A4NGA0"/>
<proteinExistence type="predicted"/>
<sequence length="85" mass="9902">MIFSQTQSNLKKVIFTMKDFCGDVISCTLWETHAMKFFNYFNNQSIVQPLIILLTNARVKEGHGDVTNTSYRALNVIYYVKLHDH</sequence>
<reference evidence="2" key="1">
    <citation type="journal article" date="2020" name="Nat. Commun.">
        <title>Genome sequence of the cluster root forming white lupin.</title>
        <authorList>
            <person name="Hufnagel B."/>
            <person name="Marques A."/>
            <person name="Soriano A."/>
            <person name="Marques L."/>
            <person name="Divol F."/>
            <person name="Doumas P."/>
            <person name="Sallet E."/>
            <person name="Mancinotti D."/>
            <person name="Carrere S."/>
            <person name="Marande W."/>
            <person name="Arribat S."/>
            <person name="Keller J."/>
            <person name="Huneau C."/>
            <person name="Blein T."/>
            <person name="Aime D."/>
            <person name="Laguerre M."/>
            <person name="Taylor J."/>
            <person name="Schubert V."/>
            <person name="Nelson M."/>
            <person name="Geu-Flores F."/>
            <person name="Crespi M."/>
            <person name="Gallardo-Guerrero K."/>
            <person name="Delaux P.-M."/>
            <person name="Salse J."/>
            <person name="Berges H."/>
            <person name="Guyot R."/>
            <person name="Gouzy J."/>
            <person name="Peret B."/>
        </authorList>
    </citation>
    <scope>NUCLEOTIDE SEQUENCE [LARGE SCALE GENOMIC DNA]</scope>
    <source>
        <strain evidence="2">cv. Amiga</strain>
    </source>
</reference>
<evidence type="ECO:0000313" key="2">
    <source>
        <dbReference type="Proteomes" id="UP000447434"/>
    </source>
</evidence>
<evidence type="ECO:0000313" key="1">
    <source>
        <dbReference type="EMBL" id="KAE9586524.1"/>
    </source>
</evidence>
<dbReference type="Proteomes" id="UP000447434">
    <property type="component" value="Chromosome 24"/>
</dbReference>
<accession>A0A6A4NGA0</accession>
<dbReference type="OrthoDB" id="1436396at2759"/>
<organism evidence="1 2">
    <name type="scientific">Lupinus albus</name>
    <name type="common">White lupine</name>
    <name type="synonym">Lupinus termis</name>
    <dbReference type="NCBI Taxonomy" id="3870"/>
    <lineage>
        <taxon>Eukaryota</taxon>
        <taxon>Viridiplantae</taxon>
        <taxon>Streptophyta</taxon>
        <taxon>Embryophyta</taxon>
        <taxon>Tracheophyta</taxon>
        <taxon>Spermatophyta</taxon>
        <taxon>Magnoliopsida</taxon>
        <taxon>eudicotyledons</taxon>
        <taxon>Gunneridae</taxon>
        <taxon>Pentapetalae</taxon>
        <taxon>rosids</taxon>
        <taxon>fabids</taxon>
        <taxon>Fabales</taxon>
        <taxon>Fabaceae</taxon>
        <taxon>Papilionoideae</taxon>
        <taxon>50 kb inversion clade</taxon>
        <taxon>genistoids sensu lato</taxon>
        <taxon>core genistoids</taxon>
        <taxon>Genisteae</taxon>
        <taxon>Lupinus</taxon>
    </lineage>
</organism>
<dbReference type="Gene3D" id="2.40.50.140">
    <property type="entry name" value="Nucleic acid-binding proteins"/>
    <property type="match status" value="1"/>
</dbReference>